<sequence length="57" mass="6237">MKPWIPANISKPQFSFCGSPPPFSEKAKQQTTEQATGTNESQLKQQPPRINHAALSG</sequence>
<protein>
    <submittedName>
        <fullName evidence="2">Uncharacterized protein</fullName>
    </submittedName>
</protein>
<name>C4WIR6_9HYPH</name>
<feature type="compositionally biased region" description="Polar residues" evidence="1">
    <location>
        <begin position="29"/>
        <end position="45"/>
    </location>
</feature>
<evidence type="ECO:0000313" key="2">
    <source>
        <dbReference type="EMBL" id="EEQ95107.1"/>
    </source>
</evidence>
<organism evidence="2 3">
    <name type="scientific">Brucella intermedia LMG 3301</name>
    <dbReference type="NCBI Taxonomy" id="641118"/>
    <lineage>
        <taxon>Bacteria</taxon>
        <taxon>Pseudomonadati</taxon>
        <taxon>Pseudomonadota</taxon>
        <taxon>Alphaproteobacteria</taxon>
        <taxon>Hyphomicrobiales</taxon>
        <taxon>Brucellaceae</taxon>
        <taxon>Brucella/Ochrobactrum group</taxon>
        <taxon>Brucella</taxon>
    </lineage>
</organism>
<feature type="region of interest" description="Disordered" evidence="1">
    <location>
        <begin position="1"/>
        <end position="57"/>
    </location>
</feature>
<accession>C4WIR6</accession>
<proteinExistence type="predicted"/>
<gene>
    <name evidence="2" type="ORF">OINT_1000455</name>
</gene>
<dbReference type="Proteomes" id="UP000004386">
    <property type="component" value="Unassembled WGS sequence"/>
</dbReference>
<evidence type="ECO:0000313" key="3">
    <source>
        <dbReference type="Proteomes" id="UP000004386"/>
    </source>
</evidence>
<reference evidence="2 3" key="1">
    <citation type="submission" date="2009-05" db="EMBL/GenBank/DDBJ databases">
        <authorList>
            <person name="Setubal J.C."/>
            <person name="Boyle S."/>
            <person name="Crasta O.R."/>
            <person name="Gillespie J.J."/>
            <person name="Kenyon R.W."/>
            <person name="Lu J."/>
            <person name="Mane S."/>
            <person name="Nagrani S."/>
            <person name="Shallom J.M."/>
            <person name="Shallom S."/>
            <person name="Shukla M."/>
            <person name="Snyder E.E."/>
            <person name="Sobral B.W."/>
            <person name="Wattam A.R."/>
            <person name="Will R."/>
            <person name="Williams K."/>
            <person name="Yoo H."/>
            <person name="Munk C."/>
            <person name="Tapia R."/>
            <person name="Green L."/>
            <person name="Rogers Y."/>
            <person name="Detter J.C."/>
            <person name="Bruce D."/>
            <person name="Brettin T.S."/>
            <person name="Tsolis R."/>
        </authorList>
    </citation>
    <scope>NUCLEOTIDE SEQUENCE [LARGE SCALE GENOMIC DNA]</scope>
    <source>
        <strain evidence="2 3">LMG 3301</strain>
    </source>
</reference>
<comment type="caution">
    <text evidence="2">The sequence shown here is derived from an EMBL/GenBank/DDBJ whole genome shotgun (WGS) entry which is preliminary data.</text>
</comment>
<dbReference type="HOGENOM" id="CLU_2992254_0_0_5"/>
<evidence type="ECO:0000256" key="1">
    <source>
        <dbReference type="SAM" id="MobiDB-lite"/>
    </source>
</evidence>
<dbReference type="EMBL" id="ACQA01000001">
    <property type="protein sequence ID" value="EEQ95107.1"/>
    <property type="molecule type" value="Genomic_DNA"/>
</dbReference>
<dbReference type="AlphaFoldDB" id="C4WIR6"/>